<evidence type="ECO:0000256" key="12">
    <source>
        <dbReference type="ARBA" id="ARBA00023180"/>
    </source>
</evidence>
<dbReference type="AlphaFoldDB" id="A0A4Z2HI80"/>
<evidence type="ECO:0000313" key="14">
    <source>
        <dbReference type="EMBL" id="TNN65547.1"/>
    </source>
</evidence>
<gene>
    <name evidence="14" type="primary">B3GNT2_0</name>
    <name evidence="14" type="ORF">EYF80_024225</name>
</gene>
<keyword evidence="15" id="KW-1185">Reference proteome</keyword>
<dbReference type="GO" id="GO:0000139">
    <property type="term" value="C:Golgi membrane"/>
    <property type="evidence" value="ECO:0007669"/>
    <property type="project" value="UniProtKB-SubCell"/>
</dbReference>
<dbReference type="GO" id="GO:0006629">
    <property type="term" value="P:lipid metabolic process"/>
    <property type="evidence" value="ECO:0007669"/>
    <property type="project" value="UniProtKB-KW"/>
</dbReference>
<keyword evidence="12" id="KW-0325">Glycoprotein</keyword>
<comment type="pathway">
    <text evidence="2">Protein modification; protein glycosylation.</text>
</comment>
<evidence type="ECO:0000256" key="1">
    <source>
        <dbReference type="ARBA" id="ARBA00004323"/>
    </source>
</evidence>
<dbReference type="Pfam" id="PF01762">
    <property type="entry name" value="Galactosyl_T"/>
    <property type="match status" value="1"/>
</dbReference>
<keyword evidence="6 13" id="KW-0812">Transmembrane</keyword>
<keyword evidence="10" id="KW-0443">Lipid metabolism</keyword>
<dbReference type="GO" id="GO:0006493">
    <property type="term" value="P:protein O-linked glycosylation"/>
    <property type="evidence" value="ECO:0007669"/>
    <property type="project" value="TreeGrafter"/>
</dbReference>
<keyword evidence="7 13" id="KW-0735">Signal-anchor</keyword>
<evidence type="ECO:0000256" key="8">
    <source>
        <dbReference type="ARBA" id="ARBA00022989"/>
    </source>
</evidence>
<evidence type="ECO:0000256" key="11">
    <source>
        <dbReference type="ARBA" id="ARBA00023136"/>
    </source>
</evidence>
<evidence type="ECO:0000256" key="13">
    <source>
        <dbReference type="RuleBase" id="RU363063"/>
    </source>
</evidence>
<dbReference type="GO" id="GO:0030311">
    <property type="term" value="P:poly-N-acetyllactosamine biosynthetic process"/>
    <property type="evidence" value="ECO:0007669"/>
    <property type="project" value="TreeGrafter"/>
</dbReference>
<keyword evidence="8 13" id="KW-1133">Transmembrane helix</keyword>
<comment type="similarity">
    <text evidence="3 13">Belongs to the glycosyltransferase 31 family.</text>
</comment>
<dbReference type="Proteomes" id="UP000314294">
    <property type="component" value="Unassembled WGS sequence"/>
</dbReference>
<evidence type="ECO:0000256" key="10">
    <source>
        <dbReference type="ARBA" id="ARBA00023098"/>
    </source>
</evidence>
<organism evidence="14 15">
    <name type="scientific">Liparis tanakae</name>
    <name type="common">Tanaka's snailfish</name>
    <dbReference type="NCBI Taxonomy" id="230148"/>
    <lineage>
        <taxon>Eukaryota</taxon>
        <taxon>Metazoa</taxon>
        <taxon>Chordata</taxon>
        <taxon>Craniata</taxon>
        <taxon>Vertebrata</taxon>
        <taxon>Euteleostomi</taxon>
        <taxon>Actinopterygii</taxon>
        <taxon>Neopterygii</taxon>
        <taxon>Teleostei</taxon>
        <taxon>Neoteleostei</taxon>
        <taxon>Acanthomorphata</taxon>
        <taxon>Eupercaria</taxon>
        <taxon>Perciformes</taxon>
        <taxon>Cottioidei</taxon>
        <taxon>Cottales</taxon>
        <taxon>Liparidae</taxon>
        <taxon>Liparis</taxon>
    </lineage>
</organism>
<proteinExistence type="inferred from homology"/>
<evidence type="ECO:0000256" key="3">
    <source>
        <dbReference type="ARBA" id="ARBA00008661"/>
    </source>
</evidence>
<keyword evidence="5 14" id="KW-0808">Transferase</keyword>
<dbReference type="EC" id="2.4.1.-" evidence="13"/>
<dbReference type="GO" id="GO:0008194">
    <property type="term" value="F:UDP-glycosyltransferase activity"/>
    <property type="evidence" value="ECO:0007669"/>
    <property type="project" value="TreeGrafter"/>
</dbReference>
<reference evidence="14 15" key="1">
    <citation type="submission" date="2019-03" db="EMBL/GenBank/DDBJ databases">
        <title>First draft genome of Liparis tanakae, snailfish: a comprehensive survey of snailfish specific genes.</title>
        <authorList>
            <person name="Kim W."/>
            <person name="Song I."/>
            <person name="Jeong J.-H."/>
            <person name="Kim D."/>
            <person name="Kim S."/>
            <person name="Ryu S."/>
            <person name="Song J.Y."/>
            <person name="Lee S.K."/>
        </authorList>
    </citation>
    <scope>NUCLEOTIDE SEQUENCE [LARGE SCALE GENOMIC DNA]</scope>
    <source>
        <tissue evidence="14">Muscle</tissue>
    </source>
</reference>
<dbReference type="OrthoDB" id="2139606at2759"/>
<dbReference type="EMBL" id="SRLO01000233">
    <property type="protein sequence ID" value="TNN65547.1"/>
    <property type="molecule type" value="Genomic_DNA"/>
</dbReference>
<sequence length="455" mass="52290">MACFTCRWRSLFIYLCTSCISLFLLFVYAIMVFCIALNKLERSAVVDRPVRFVAPGTFTNGSFNPLPETFWSLRRHEDAIWNRLQLSTDRHFNPILRPGNIKTGSGNRSSSESLRKRAFSDVPDLAKTRKSFYRQPRIREFVSHMHRRDYPVLIQPHGGCGAGTTDESEAPLLLLAIKSIEMNFKNRQAIRQTWGQVGRVAGQWSNRKGGGGHVRRVFLLGNRNSGVNLSEALQMESDRHGDILQWDFRDTFFNLTMKDVLFWSWFSRSCERTLFVFKGDDDVFVNTPKMATFLLEQLKKPHANESIGDFMIGDVITAGLPNRVRRSKYFIPYGFYQGVYPMYAGGGGVVYSGLLARRLLHVSKRVHLFPIDDVYVGMCMIRINAHPVHHPAFLTFDFPKGEEQKRCSYHTILLVHKRNPTQIIKLWARLKMSQAQCRDTPLRGAEGEEENKPEL</sequence>
<evidence type="ECO:0000256" key="6">
    <source>
        <dbReference type="ARBA" id="ARBA00022692"/>
    </source>
</evidence>
<comment type="caution">
    <text evidence="14">The sequence shown here is derived from an EMBL/GenBank/DDBJ whole genome shotgun (WGS) entry which is preliminary data.</text>
</comment>
<feature type="transmembrane region" description="Helical" evidence="13">
    <location>
        <begin position="12"/>
        <end position="33"/>
    </location>
</feature>
<keyword evidence="9 13" id="KW-0333">Golgi apparatus</keyword>
<keyword evidence="11 13" id="KW-0472">Membrane</keyword>
<dbReference type="PANTHER" id="PTHR11214">
    <property type="entry name" value="BETA-1,3-N-ACETYLGLUCOSAMINYLTRANSFERASE"/>
    <property type="match status" value="1"/>
</dbReference>
<comment type="subcellular location">
    <subcellularLocation>
        <location evidence="1 13">Golgi apparatus membrane</location>
        <topology evidence="1 13">Single-pass type II membrane protein</topology>
    </subcellularLocation>
</comment>
<evidence type="ECO:0000256" key="9">
    <source>
        <dbReference type="ARBA" id="ARBA00023034"/>
    </source>
</evidence>
<name>A0A4Z2HI80_9TELE</name>
<evidence type="ECO:0000256" key="7">
    <source>
        <dbReference type="ARBA" id="ARBA00022968"/>
    </source>
</evidence>
<accession>A0A4Z2HI80</accession>
<dbReference type="GO" id="GO:0016758">
    <property type="term" value="F:hexosyltransferase activity"/>
    <property type="evidence" value="ECO:0007669"/>
    <property type="project" value="InterPro"/>
</dbReference>
<evidence type="ECO:0000256" key="5">
    <source>
        <dbReference type="ARBA" id="ARBA00022679"/>
    </source>
</evidence>
<dbReference type="PANTHER" id="PTHR11214:SF234">
    <property type="entry name" value="HEXOSYLTRANSFERASE"/>
    <property type="match status" value="1"/>
</dbReference>
<evidence type="ECO:0000256" key="2">
    <source>
        <dbReference type="ARBA" id="ARBA00004922"/>
    </source>
</evidence>
<dbReference type="FunFam" id="3.90.550.50:FF:000001">
    <property type="entry name" value="Hexosyltransferase"/>
    <property type="match status" value="1"/>
</dbReference>
<evidence type="ECO:0000256" key="4">
    <source>
        <dbReference type="ARBA" id="ARBA00022676"/>
    </source>
</evidence>
<evidence type="ECO:0000313" key="15">
    <source>
        <dbReference type="Proteomes" id="UP000314294"/>
    </source>
</evidence>
<keyword evidence="4 13" id="KW-0328">Glycosyltransferase</keyword>
<protein>
    <recommendedName>
        <fullName evidence="13">Hexosyltransferase</fullName>
        <ecNumber evidence="13">2.4.1.-</ecNumber>
    </recommendedName>
</protein>
<dbReference type="Gene3D" id="3.90.550.50">
    <property type="match status" value="1"/>
</dbReference>
<dbReference type="InterPro" id="IPR002659">
    <property type="entry name" value="Glyco_trans_31"/>
</dbReference>